<dbReference type="InterPro" id="IPR051541">
    <property type="entry name" value="PTS_SugarTrans_NitroReg"/>
</dbReference>
<dbReference type="PROSITE" id="PS51094">
    <property type="entry name" value="PTS_EIIA_TYPE_2"/>
    <property type="match status" value="1"/>
</dbReference>
<proteinExistence type="predicted"/>
<dbReference type="CDD" id="cd00211">
    <property type="entry name" value="PTS_IIA_fru"/>
    <property type="match status" value="1"/>
</dbReference>
<dbReference type="InterPro" id="IPR016152">
    <property type="entry name" value="PTrfase/Anion_transptr"/>
</dbReference>
<sequence>MKIKEALKSECMKIDFKSRTKKDVIREISEIAKASNLLENYSVDDIYKAFMERENLGSTGFGDRIGIPHCRLKNMESFVVGAVIDKEGVDFESMDGSKTNVFFFMIGPDSERSQHIKILSEISKILKEEGAVDKLLDSKTSSELYSNIVSFVHDEIDENLEKEKVLFNVFIQKEEYFEDILEEFSSDVDGSISVVETKNAGDYLNKMPLFSAYWSDTNLTFIRIIIAVAEKSEVKDIISRVDSIVGGLDNDSGVMVVVQDLLYTLGKIDF</sequence>
<dbReference type="AlphaFoldDB" id="A0A2N5ZB99"/>
<dbReference type="EMBL" id="PKTG01000125">
    <property type="protein sequence ID" value="PLX15937.1"/>
    <property type="molecule type" value="Genomic_DNA"/>
</dbReference>
<dbReference type="Pfam" id="PF00359">
    <property type="entry name" value="PTS_EIIA_2"/>
    <property type="match status" value="1"/>
</dbReference>
<dbReference type="InterPro" id="IPR002178">
    <property type="entry name" value="PTS_EIIA_type-2_dom"/>
</dbReference>
<feature type="domain" description="PTS EIIA type-2" evidence="1">
    <location>
        <begin position="5"/>
        <end position="151"/>
    </location>
</feature>
<dbReference type="Gene3D" id="3.40.930.10">
    <property type="entry name" value="Mannitol-specific EII, Chain A"/>
    <property type="match status" value="1"/>
</dbReference>
<dbReference type="PANTHER" id="PTHR47738:SF2">
    <property type="entry name" value="PTS SYSTEM FRUCTOSE-LIKE EIIA COMPONENT"/>
    <property type="match status" value="1"/>
</dbReference>
<evidence type="ECO:0000313" key="3">
    <source>
        <dbReference type="Proteomes" id="UP000234857"/>
    </source>
</evidence>
<evidence type="ECO:0000313" key="2">
    <source>
        <dbReference type="EMBL" id="PLX15937.1"/>
    </source>
</evidence>
<name>A0A2N5ZB99_MUIH1</name>
<reference evidence="2 3" key="1">
    <citation type="submission" date="2017-11" db="EMBL/GenBank/DDBJ databases">
        <title>Genome-resolved metagenomics identifies genetic mobility, metabolic interactions, and unexpected diversity in perchlorate-reducing communities.</title>
        <authorList>
            <person name="Barnum T.P."/>
            <person name="Figueroa I.A."/>
            <person name="Carlstrom C.I."/>
            <person name="Lucas L.N."/>
            <person name="Engelbrektson A.L."/>
            <person name="Coates J.D."/>
        </authorList>
    </citation>
    <scope>NUCLEOTIDE SEQUENCE [LARGE SCALE GENOMIC DNA]</scope>
    <source>
        <strain evidence="2">BM706</strain>
    </source>
</reference>
<dbReference type="PANTHER" id="PTHR47738">
    <property type="entry name" value="PTS SYSTEM FRUCTOSE-LIKE EIIA COMPONENT-RELATED"/>
    <property type="match status" value="1"/>
</dbReference>
<comment type="caution">
    <text evidence="2">The sequence shown here is derived from an EMBL/GenBank/DDBJ whole genome shotgun (WGS) entry which is preliminary data.</text>
</comment>
<accession>A0A2N5ZB99</accession>
<evidence type="ECO:0000259" key="1">
    <source>
        <dbReference type="PROSITE" id="PS51094"/>
    </source>
</evidence>
<organism evidence="2 3">
    <name type="scientific">Muiribacterium halophilum</name>
    <dbReference type="NCBI Taxonomy" id="2053465"/>
    <lineage>
        <taxon>Bacteria</taxon>
        <taxon>Candidatus Muiribacteriota</taxon>
        <taxon>Candidatus Muiribacteriia</taxon>
        <taxon>Candidatus Muiribacteriales</taxon>
        <taxon>Candidatus Muiribacteriaceae</taxon>
        <taxon>Candidatus Muiribacterium</taxon>
    </lineage>
</organism>
<gene>
    <name evidence="2" type="ORF">C0601_11805</name>
</gene>
<dbReference type="SUPFAM" id="SSF55804">
    <property type="entry name" value="Phoshotransferase/anion transport protein"/>
    <property type="match status" value="1"/>
</dbReference>
<dbReference type="Proteomes" id="UP000234857">
    <property type="component" value="Unassembled WGS sequence"/>
</dbReference>
<protein>
    <recommendedName>
        <fullName evidence="1">PTS EIIA type-2 domain-containing protein</fullName>
    </recommendedName>
</protein>